<sequence>MKVAIDFDNTFYTPNRDVDDGLALMYLLGSSQVDLVGITSCFGNAPIEEVDQSTQRLIEELGLESIPYAKGAKEAGDYLSPASQLLVDLADRYAGDLCLLATGSLANLQGAYLRDPQFFDKVKQIVLMGGTVAPLIFAKSEMLELNFSCDPQATLTVLSKGKNVSILTGNACLDVLFTREDYDQAFAGQEGRVTRLIETYSDPWFVDNDLEYGIKGFYNWDSLAAAYLVDPQLFQDNLASYRVSIQSLSKGSLLADQEDPTTYVVTKPIRQVSLNLPRVKSAPEVKQALFDRWLTVDSQLERRRMDGKY</sequence>
<evidence type="ECO:0000313" key="4">
    <source>
        <dbReference type="EMBL" id="MDK7187624.1"/>
    </source>
</evidence>
<keyword evidence="1 4" id="KW-0378">Hydrolase</keyword>
<dbReference type="Proteomes" id="UP001229251">
    <property type="component" value="Unassembled WGS sequence"/>
</dbReference>
<dbReference type="AlphaFoldDB" id="A0AAJ1V5X4"/>
<organism evidence="4 5">
    <name type="scientific">Facklamia hominis</name>
    <dbReference type="NCBI Taxonomy" id="178214"/>
    <lineage>
        <taxon>Bacteria</taxon>
        <taxon>Bacillati</taxon>
        <taxon>Bacillota</taxon>
        <taxon>Bacilli</taxon>
        <taxon>Lactobacillales</taxon>
        <taxon>Aerococcaceae</taxon>
        <taxon>Facklamia</taxon>
    </lineage>
</organism>
<keyword evidence="2" id="KW-0326">Glycosidase</keyword>
<feature type="domain" description="Inosine/uridine-preferring nucleoside hydrolase" evidence="3">
    <location>
        <begin position="18"/>
        <end position="260"/>
    </location>
</feature>
<dbReference type="RefSeq" id="WP_285066078.1">
    <property type="nucleotide sequence ID" value="NZ_JASOOE010000011.1"/>
</dbReference>
<evidence type="ECO:0000259" key="3">
    <source>
        <dbReference type="Pfam" id="PF01156"/>
    </source>
</evidence>
<dbReference type="InterPro" id="IPR023186">
    <property type="entry name" value="IUNH"/>
</dbReference>
<dbReference type="Gene3D" id="3.90.245.10">
    <property type="entry name" value="Ribonucleoside hydrolase-like"/>
    <property type="match status" value="1"/>
</dbReference>
<proteinExistence type="predicted"/>
<dbReference type="Pfam" id="PF01156">
    <property type="entry name" value="IU_nuc_hydro"/>
    <property type="match status" value="1"/>
</dbReference>
<dbReference type="GO" id="GO:0008477">
    <property type="term" value="F:purine nucleosidase activity"/>
    <property type="evidence" value="ECO:0007669"/>
    <property type="project" value="TreeGrafter"/>
</dbReference>
<accession>A0AAJ1V5X4</accession>
<comment type="caution">
    <text evidence="4">The sequence shown here is derived from an EMBL/GenBank/DDBJ whole genome shotgun (WGS) entry which is preliminary data.</text>
</comment>
<name>A0AAJ1V5X4_9LACT</name>
<dbReference type="PANTHER" id="PTHR12304:SF4">
    <property type="entry name" value="URIDINE NUCLEOSIDASE"/>
    <property type="match status" value="1"/>
</dbReference>
<dbReference type="GO" id="GO:0006152">
    <property type="term" value="P:purine nucleoside catabolic process"/>
    <property type="evidence" value="ECO:0007669"/>
    <property type="project" value="TreeGrafter"/>
</dbReference>
<evidence type="ECO:0000256" key="1">
    <source>
        <dbReference type="ARBA" id="ARBA00022801"/>
    </source>
</evidence>
<evidence type="ECO:0000313" key="5">
    <source>
        <dbReference type="Proteomes" id="UP001229251"/>
    </source>
</evidence>
<dbReference type="EMBL" id="JASOOE010000011">
    <property type="protein sequence ID" value="MDK7187624.1"/>
    <property type="molecule type" value="Genomic_DNA"/>
</dbReference>
<dbReference type="InterPro" id="IPR036452">
    <property type="entry name" value="Ribo_hydro-like"/>
</dbReference>
<dbReference type="SUPFAM" id="SSF53590">
    <property type="entry name" value="Nucleoside hydrolase"/>
    <property type="match status" value="1"/>
</dbReference>
<reference evidence="4" key="1">
    <citation type="submission" date="2023-05" db="EMBL/GenBank/DDBJ databases">
        <title>Cataloging the Phylogenetic Diversity of Human Bladder Bacteria.</title>
        <authorList>
            <person name="Du J."/>
        </authorList>
    </citation>
    <scope>NUCLEOTIDE SEQUENCE</scope>
    <source>
        <strain evidence="4">UMB1231</strain>
    </source>
</reference>
<dbReference type="GO" id="GO:0005829">
    <property type="term" value="C:cytosol"/>
    <property type="evidence" value="ECO:0007669"/>
    <property type="project" value="TreeGrafter"/>
</dbReference>
<dbReference type="PANTHER" id="PTHR12304">
    <property type="entry name" value="INOSINE-URIDINE PREFERRING NUCLEOSIDE HYDROLASE"/>
    <property type="match status" value="1"/>
</dbReference>
<dbReference type="InterPro" id="IPR001910">
    <property type="entry name" value="Inosine/uridine_hydrolase_dom"/>
</dbReference>
<evidence type="ECO:0000256" key="2">
    <source>
        <dbReference type="ARBA" id="ARBA00023295"/>
    </source>
</evidence>
<gene>
    <name evidence="4" type="ORF">QP433_06490</name>
</gene>
<protein>
    <submittedName>
        <fullName evidence="4">Nucleoside hydrolase</fullName>
    </submittedName>
</protein>